<comment type="caution">
    <text evidence="1">The sequence shown here is derived from an EMBL/GenBank/DDBJ whole genome shotgun (WGS) entry which is preliminary data.</text>
</comment>
<dbReference type="Proteomes" id="UP001265746">
    <property type="component" value="Unassembled WGS sequence"/>
</dbReference>
<reference evidence="1" key="1">
    <citation type="submission" date="2023-06" db="EMBL/GenBank/DDBJ databases">
        <authorList>
            <person name="Noh H."/>
        </authorList>
    </citation>
    <scope>NUCLEOTIDE SEQUENCE</scope>
    <source>
        <strain evidence="1">DUCC20226</strain>
    </source>
</reference>
<dbReference type="AlphaFoldDB" id="A0AAD9SJC9"/>
<evidence type="ECO:0000313" key="1">
    <source>
        <dbReference type="EMBL" id="KAK2609679.1"/>
    </source>
</evidence>
<gene>
    <name evidence="1" type="ORF">N8I77_003169</name>
</gene>
<dbReference type="Gene3D" id="3.40.630.30">
    <property type="match status" value="1"/>
</dbReference>
<organism evidence="1 2">
    <name type="scientific">Phomopsis amygdali</name>
    <name type="common">Fusicoccum amygdali</name>
    <dbReference type="NCBI Taxonomy" id="1214568"/>
    <lineage>
        <taxon>Eukaryota</taxon>
        <taxon>Fungi</taxon>
        <taxon>Dikarya</taxon>
        <taxon>Ascomycota</taxon>
        <taxon>Pezizomycotina</taxon>
        <taxon>Sordariomycetes</taxon>
        <taxon>Sordariomycetidae</taxon>
        <taxon>Diaporthales</taxon>
        <taxon>Diaporthaceae</taxon>
        <taxon>Diaporthe</taxon>
    </lineage>
</organism>
<accession>A0AAD9SJC9</accession>
<sequence>MTNPTNLPSRYEIRKLDLEHSQWAAAIVCHSNMFHSTVFPHVYPEGKTARFNNMLKAADYLVDHQINSGLSLGVFDKEYQYKRTESASTNGKFYWDPENNDVSGDELLEAMDFPLVSVALSYDGADSLDSARMEPLVASLPVFALVYHHLDVLDPRPFENWRPAKQRGEILMRNATSTRREYEGKGLMAALARYLMREAAAKGYKASNIECLNDAVTHVWSEPPSPFKGEIISSFRSEEYEEDQDGKKINPFAPSKQLVTRVWTTLSDS</sequence>
<protein>
    <submittedName>
        <fullName evidence="1">Uncharacterized protein</fullName>
    </submittedName>
</protein>
<keyword evidence="2" id="KW-1185">Reference proteome</keyword>
<evidence type="ECO:0000313" key="2">
    <source>
        <dbReference type="Proteomes" id="UP001265746"/>
    </source>
</evidence>
<proteinExistence type="predicted"/>
<name>A0AAD9SJC9_PHOAM</name>
<dbReference type="EMBL" id="JAUJFL010000002">
    <property type="protein sequence ID" value="KAK2609679.1"/>
    <property type="molecule type" value="Genomic_DNA"/>
</dbReference>